<dbReference type="OMA" id="GVQFCGI"/>
<evidence type="ECO:0000256" key="5">
    <source>
        <dbReference type="ARBA" id="ARBA00015973"/>
    </source>
</evidence>
<feature type="transmembrane region" description="Helical" evidence="15">
    <location>
        <begin position="123"/>
        <end position="142"/>
    </location>
</feature>
<dbReference type="InterPro" id="IPR005829">
    <property type="entry name" value="Sugar_transporter_CS"/>
</dbReference>
<dbReference type="InterPro" id="IPR020846">
    <property type="entry name" value="MFS_dom"/>
</dbReference>
<evidence type="ECO:0000256" key="13">
    <source>
        <dbReference type="ARBA" id="ARBA00031099"/>
    </source>
</evidence>
<keyword evidence="11 15" id="KW-0472">Membrane</keyword>
<evidence type="ECO:0000256" key="6">
    <source>
        <dbReference type="ARBA" id="ARBA00022448"/>
    </source>
</evidence>
<evidence type="ECO:0000256" key="15">
    <source>
        <dbReference type="SAM" id="Phobius"/>
    </source>
</evidence>
<evidence type="ECO:0000256" key="1">
    <source>
        <dbReference type="ARBA" id="ARBA00000590"/>
    </source>
</evidence>
<keyword evidence="7" id="KW-1003">Cell membrane</keyword>
<comment type="similarity">
    <text evidence="4">Belongs to the major facilitator superfamily. Sugar transporter (TC 2.A.1.1) family. Glucose transporter subfamily.</text>
</comment>
<dbReference type="AlphaFoldDB" id="A0A974E1H3"/>
<keyword evidence="8" id="KW-0762">Sugar transport</keyword>
<dbReference type="InterPro" id="IPR003663">
    <property type="entry name" value="Sugar/inositol_transpt"/>
</dbReference>
<keyword evidence="6 14" id="KW-0813">Transport</keyword>
<dbReference type="Gene3D" id="1.20.1250.20">
    <property type="entry name" value="MFS general substrate transporter like domains"/>
    <property type="match status" value="1"/>
</dbReference>
<dbReference type="PRINTS" id="PR00171">
    <property type="entry name" value="SUGRTRNSPORT"/>
</dbReference>
<dbReference type="GO" id="GO:0070837">
    <property type="term" value="P:dehydroascorbic acid transport"/>
    <property type="evidence" value="ECO:0007669"/>
    <property type="project" value="TreeGrafter"/>
</dbReference>
<accession>A0A974E1H3</accession>
<evidence type="ECO:0000256" key="8">
    <source>
        <dbReference type="ARBA" id="ARBA00022597"/>
    </source>
</evidence>
<feature type="transmembrane region" description="Helical" evidence="15">
    <location>
        <begin position="181"/>
        <end position="201"/>
    </location>
</feature>
<evidence type="ECO:0000256" key="4">
    <source>
        <dbReference type="ARBA" id="ARBA00007004"/>
    </source>
</evidence>
<dbReference type="SUPFAM" id="SSF103473">
    <property type="entry name" value="MFS general substrate transporter"/>
    <property type="match status" value="1"/>
</dbReference>
<evidence type="ECO:0000256" key="10">
    <source>
        <dbReference type="ARBA" id="ARBA00022989"/>
    </source>
</evidence>
<dbReference type="PANTHER" id="PTHR23503">
    <property type="entry name" value="SOLUTE CARRIER FAMILY 2"/>
    <property type="match status" value="1"/>
</dbReference>
<dbReference type="EMBL" id="CM004466">
    <property type="protein sequence ID" value="OCU01849.1"/>
    <property type="molecule type" value="Genomic_DNA"/>
</dbReference>
<dbReference type="GO" id="GO:0005353">
    <property type="term" value="F:fructose transmembrane transporter activity"/>
    <property type="evidence" value="ECO:0007669"/>
    <property type="project" value="UniProtKB-ARBA"/>
</dbReference>
<feature type="transmembrane region" description="Helical" evidence="15">
    <location>
        <begin position="455"/>
        <end position="479"/>
    </location>
</feature>
<proteinExistence type="inferred from homology"/>
<organism evidence="17 18">
    <name type="scientific">Xenopus laevis</name>
    <name type="common">African clawed frog</name>
    <dbReference type="NCBI Taxonomy" id="8355"/>
    <lineage>
        <taxon>Eukaryota</taxon>
        <taxon>Metazoa</taxon>
        <taxon>Chordata</taxon>
        <taxon>Craniata</taxon>
        <taxon>Vertebrata</taxon>
        <taxon>Euteleostomi</taxon>
        <taxon>Amphibia</taxon>
        <taxon>Batrachia</taxon>
        <taxon>Anura</taxon>
        <taxon>Pipoidea</taxon>
        <taxon>Pipidae</taxon>
        <taxon>Xenopodinae</taxon>
        <taxon>Xenopus</taxon>
        <taxon>Xenopus</taxon>
    </lineage>
</organism>
<evidence type="ECO:0000256" key="3">
    <source>
        <dbReference type="ARBA" id="ARBA00004651"/>
    </source>
</evidence>
<comment type="catalytic activity">
    <reaction evidence="1">
        <text>D-fructose(out) = D-fructose(in)</text>
        <dbReference type="Rhea" id="RHEA:60372"/>
        <dbReference type="ChEBI" id="CHEBI:37721"/>
    </reaction>
</comment>
<dbReference type="PROSITE" id="PS50850">
    <property type="entry name" value="MFS"/>
    <property type="match status" value="1"/>
</dbReference>
<feature type="transmembrane region" description="Helical" evidence="15">
    <location>
        <begin position="332"/>
        <end position="355"/>
    </location>
</feature>
<sequence>MNSQVHTGVSPIPLVIFVKLNAKNTGFVFPQQLTLNLILLCLVLGIGGTFQYGLHISLINSPAEHIQKFINNTWQHRYGSPLHPDKITLFWTFIVSVFSIGGLLGSLIVGYLSVRFGRKKTQLFNNVFALLGAALMMLSPVAKSFEMIIAGRFLYGVNAGVSLNLHTMYIGECAPKRLRGISVTVSLFIALGKLMGFVVGLREFLGSETLWPYLMAFSAVPALIQLLTLPFFPESPRYLLIDKGNKKDCLKAMQQLWGTGDHVVEIDDMLAEKNTLEGKPMKSIRDLLMERCVHWQMISIVLTSGAIQLTGINAVYFYAYDVFRNAGIPTPQIPFVSLGIGVTEALTTVLCGFVIDRLGRKPLLWINYGVITVTLSFLTATLSLQDLYSWMPYFSSALIFIFTLSFGLGPGGVCCVIPTEMFVQSYRPAAYALIGILNWIGLFVLAVSFPFMEAALGAFCFVFFIIFCICMAVFSFLILPETKNRSILEIVESFNQMNFKHQKRNAVCSTRL</sequence>
<dbReference type="GO" id="GO:1990539">
    <property type="term" value="P:fructose import across plasma membrane"/>
    <property type="evidence" value="ECO:0007669"/>
    <property type="project" value="UniProtKB-ARBA"/>
</dbReference>
<protein>
    <recommendedName>
        <fullName evidence="5">Solute carrier family 2, facilitated glucose transporter member 5</fullName>
    </recommendedName>
    <alternativeName>
        <fullName evidence="13">Fructose transporter</fullName>
    </alternativeName>
    <alternativeName>
        <fullName evidence="12">Glucose transporter type 5, small intestine</fullName>
    </alternativeName>
</protein>
<feature type="transmembrane region" description="Helical" evidence="15">
    <location>
        <begin position="33"/>
        <end position="54"/>
    </location>
</feature>
<dbReference type="GO" id="GO:0055056">
    <property type="term" value="F:D-glucose transmembrane transporter activity"/>
    <property type="evidence" value="ECO:0007669"/>
    <property type="project" value="TreeGrafter"/>
</dbReference>
<dbReference type="PANTHER" id="PTHR23503:SF129">
    <property type="entry name" value="SOLUTE CARRIER FAMILY 2 MEMBER 11-LIKE 1"/>
    <property type="match status" value="1"/>
</dbReference>
<dbReference type="Pfam" id="PF00083">
    <property type="entry name" value="Sugar_tr"/>
    <property type="match status" value="1"/>
</dbReference>
<dbReference type="FunFam" id="1.20.1250.20:FF:001511">
    <property type="entry name" value="Solute carrier family 2, facilitated glucose transporter member 5"/>
    <property type="match status" value="1"/>
</dbReference>
<feature type="transmembrane region" description="Helical" evidence="15">
    <location>
        <begin position="213"/>
        <end position="232"/>
    </location>
</feature>
<name>A0A974E1H3_XENLA</name>
<evidence type="ECO:0000256" key="2">
    <source>
        <dbReference type="ARBA" id="ARBA00004135"/>
    </source>
</evidence>
<evidence type="ECO:0000256" key="14">
    <source>
        <dbReference type="RuleBase" id="RU003346"/>
    </source>
</evidence>
<keyword evidence="10 15" id="KW-1133">Transmembrane helix</keyword>
<feature type="transmembrane region" description="Helical" evidence="15">
    <location>
        <begin position="89"/>
        <end position="111"/>
    </location>
</feature>
<dbReference type="InterPro" id="IPR005828">
    <property type="entry name" value="MFS_sugar_transport-like"/>
</dbReference>
<comment type="subcellular location">
    <subcellularLocation>
        <location evidence="2">Cell membrane</location>
        <location evidence="2">Sarcolemma</location>
    </subcellularLocation>
    <subcellularLocation>
        <location evidence="3">Cell membrane</location>
        <topology evidence="3">Multi-pass membrane protein</topology>
    </subcellularLocation>
</comment>
<feature type="transmembrane region" description="Helical" evidence="15">
    <location>
        <begin position="297"/>
        <end position="320"/>
    </location>
</feature>
<evidence type="ECO:0000313" key="17">
    <source>
        <dbReference type="EMBL" id="OCU01849.1"/>
    </source>
</evidence>
<dbReference type="InterPro" id="IPR045263">
    <property type="entry name" value="GLUT"/>
</dbReference>
<feature type="transmembrane region" description="Helical" evidence="15">
    <location>
        <begin position="362"/>
        <end position="384"/>
    </location>
</feature>
<dbReference type="GO" id="GO:0046323">
    <property type="term" value="P:D-glucose import"/>
    <property type="evidence" value="ECO:0007669"/>
    <property type="project" value="TreeGrafter"/>
</dbReference>
<feature type="transmembrane region" description="Helical" evidence="15">
    <location>
        <begin position="148"/>
        <end position="169"/>
    </location>
</feature>
<feature type="domain" description="Major facilitator superfamily (MFS) profile" evidence="16">
    <location>
        <begin position="41"/>
        <end position="483"/>
    </location>
</feature>
<evidence type="ECO:0000256" key="11">
    <source>
        <dbReference type="ARBA" id="ARBA00023136"/>
    </source>
</evidence>
<dbReference type="InterPro" id="IPR036259">
    <property type="entry name" value="MFS_trans_sf"/>
</dbReference>
<evidence type="ECO:0000259" key="16">
    <source>
        <dbReference type="PROSITE" id="PS50850"/>
    </source>
</evidence>
<evidence type="ECO:0000313" key="18">
    <source>
        <dbReference type="Proteomes" id="UP000694892"/>
    </source>
</evidence>
<dbReference type="NCBIfam" id="TIGR00879">
    <property type="entry name" value="SP"/>
    <property type="match status" value="1"/>
</dbReference>
<reference evidence="18" key="1">
    <citation type="journal article" date="2016" name="Nature">
        <title>Genome evolution in the allotetraploid frog Xenopus laevis.</title>
        <authorList>
            <person name="Session A.M."/>
            <person name="Uno Y."/>
            <person name="Kwon T."/>
            <person name="Chapman J.A."/>
            <person name="Toyoda A."/>
            <person name="Takahashi S."/>
            <person name="Fukui A."/>
            <person name="Hikosaka A."/>
            <person name="Suzuki A."/>
            <person name="Kondo M."/>
            <person name="van Heeringen S.J."/>
            <person name="Quigley I."/>
            <person name="Heinz S."/>
            <person name="Ogino H."/>
            <person name="Ochi H."/>
            <person name="Hellsten U."/>
            <person name="Lyons J.B."/>
            <person name="Simakov O."/>
            <person name="Putnam N."/>
            <person name="Stites J."/>
            <person name="Kuroki Y."/>
            <person name="Tanaka T."/>
            <person name="Michiue T."/>
            <person name="Watanabe M."/>
            <person name="Bogdanovic O."/>
            <person name="Lister R."/>
            <person name="Georgiou G."/>
            <person name="Paranjpe S.S."/>
            <person name="van Kruijsbergen I."/>
            <person name="Shu S."/>
            <person name="Carlson J."/>
            <person name="Kinoshita T."/>
            <person name="Ohta Y."/>
            <person name="Mawaribuchi S."/>
            <person name="Jenkins J."/>
            <person name="Grimwood J."/>
            <person name="Schmutz J."/>
            <person name="Mitros T."/>
            <person name="Mozaffari S.V."/>
            <person name="Suzuki Y."/>
            <person name="Haramoto Y."/>
            <person name="Yamamoto T.S."/>
            <person name="Takagi C."/>
            <person name="Heald R."/>
            <person name="Miller K."/>
            <person name="Haudenschild C."/>
            <person name="Kitzman J."/>
            <person name="Nakayama T."/>
            <person name="Izutsu Y."/>
            <person name="Robert J."/>
            <person name="Fortriede J."/>
            <person name="Burns K."/>
            <person name="Lotay V."/>
            <person name="Karimi K."/>
            <person name="Yasuoka Y."/>
            <person name="Dichmann D.S."/>
            <person name="Flajnik M.F."/>
            <person name="Houston D.W."/>
            <person name="Shendure J."/>
            <person name="DuPasquier L."/>
            <person name="Vize P.D."/>
            <person name="Zorn A.M."/>
            <person name="Ito M."/>
            <person name="Marcotte E.M."/>
            <person name="Wallingford J.B."/>
            <person name="Ito Y."/>
            <person name="Asashima M."/>
            <person name="Ueno N."/>
            <person name="Matsuda Y."/>
            <person name="Veenstra G.J."/>
            <person name="Fujiyama A."/>
            <person name="Harland R.M."/>
            <person name="Taira M."/>
            <person name="Rokhsar D.S."/>
        </authorList>
    </citation>
    <scope>NUCLEOTIDE SEQUENCE [LARGE SCALE GENOMIC DNA]</scope>
    <source>
        <strain evidence="18">J</strain>
    </source>
</reference>
<keyword evidence="9 15" id="KW-0812">Transmembrane</keyword>
<feature type="transmembrane region" description="Helical" evidence="15">
    <location>
        <begin position="390"/>
        <end position="417"/>
    </location>
</feature>
<dbReference type="PROSITE" id="PS00217">
    <property type="entry name" value="SUGAR_TRANSPORT_2"/>
    <property type="match status" value="1"/>
</dbReference>
<dbReference type="GO" id="GO:0042383">
    <property type="term" value="C:sarcolemma"/>
    <property type="evidence" value="ECO:0007669"/>
    <property type="project" value="UniProtKB-SubCell"/>
</dbReference>
<evidence type="ECO:0000256" key="12">
    <source>
        <dbReference type="ARBA" id="ARBA00029961"/>
    </source>
</evidence>
<dbReference type="Proteomes" id="UP000694892">
    <property type="component" value="Chromosome 1L"/>
</dbReference>
<evidence type="ECO:0000256" key="7">
    <source>
        <dbReference type="ARBA" id="ARBA00022475"/>
    </source>
</evidence>
<feature type="transmembrane region" description="Helical" evidence="15">
    <location>
        <begin position="429"/>
        <end position="449"/>
    </location>
</feature>
<gene>
    <name evidence="17" type="ORF">XELAEV_18007628mg</name>
</gene>
<evidence type="ECO:0000256" key="9">
    <source>
        <dbReference type="ARBA" id="ARBA00022692"/>
    </source>
</evidence>